<keyword evidence="2" id="KW-1185">Reference proteome</keyword>
<dbReference type="Proteomes" id="UP001560296">
    <property type="component" value="Unassembled WGS sequence"/>
</dbReference>
<protein>
    <submittedName>
        <fullName evidence="1">Uncharacterized protein</fullName>
    </submittedName>
</protein>
<accession>A0ABV3YMT4</accession>
<dbReference type="EMBL" id="JBFTEG010000001">
    <property type="protein sequence ID" value="MEX6500623.1"/>
    <property type="molecule type" value="Genomic_DNA"/>
</dbReference>
<evidence type="ECO:0000313" key="1">
    <source>
        <dbReference type="EMBL" id="MEX6500623.1"/>
    </source>
</evidence>
<evidence type="ECO:0000313" key="2">
    <source>
        <dbReference type="Proteomes" id="UP001560296"/>
    </source>
</evidence>
<reference evidence="1 2" key="1">
    <citation type="submission" date="2024-07" db="EMBL/GenBank/DDBJ databases">
        <authorList>
            <person name="Li M."/>
        </authorList>
    </citation>
    <scope>NUCLEOTIDE SEQUENCE [LARGE SCALE GENOMIC DNA]</scope>
    <source>
        <strain evidence="1 2">25A3E</strain>
    </source>
</reference>
<name>A0ABV3YMT4_9PSED</name>
<organism evidence="1 2">
    <name type="scientific">Pseudomonas zhanjiangensis</name>
    <dbReference type="NCBI Taxonomy" id="3239015"/>
    <lineage>
        <taxon>Bacteria</taxon>
        <taxon>Pseudomonadati</taxon>
        <taxon>Pseudomonadota</taxon>
        <taxon>Gammaproteobacteria</taxon>
        <taxon>Pseudomonadales</taxon>
        <taxon>Pseudomonadaceae</taxon>
        <taxon>Pseudomonas</taxon>
    </lineage>
</organism>
<comment type="caution">
    <text evidence="1">The sequence shown here is derived from an EMBL/GenBank/DDBJ whole genome shotgun (WGS) entry which is preliminary data.</text>
</comment>
<dbReference type="RefSeq" id="WP_369285534.1">
    <property type="nucleotide sequence ID" value="NZ_JBFTEG010000001.1"/>
</dbReference>
<gene>
    <name evidence="1" type="ORF">AB5S05_00995</name>
</gene>
<sequence>MKNLLSLTSPHEFIKIYSPIRNEIFLRTQKNHVYIPKRILNNRSKVARIIDRQYLDNNGVMDPRKIVVFDNSQKGYRFSGNQTKSYREIQKLINASGVSLSYGKPGTYVSRKANNGLFPTLASERGYYRNTDAYNEILGGDTSLLKDYFDFEGLMKNQYIIQHDIAAPIPYIDLEERATKESILEINKDPINELLLLYKDFQIAGLPHPDDVDELIEFLIYGDVYDFSQPLGNALLESSTAIQFSSARARVAPNQQYFEGGGNMVIPNTLFGNLPFDGTYYALHGKQVIKYANTGNSVFSTIK</sequence>
<proteinExistence type="predicted"/>